<protein>
    <submittedName>
        <fullName evidence="2">Uncharacterized protein</fullName>
    </submittedName>
</protein>
<comment type="caution">
    <text evidence="2">The sequence shown here is derived from an EMBL/GenBank/DDBJ whole genome shotgun (WGS) entry which is preliminary data.</text>
</comment>
<reference evidence="2 3" key="1">
    <citation type="journal article" date="2019" name="Nat. Ecol. Evol.">
        <title>Megaphylogeny resolves global patterns of mushroom evolution.</title>
        <authorList>
            <person name="Varga T."/>
            <person name="Krizsan K."/>
            <person name="Foldi C."/>
            <person name="Dima B."/>
            <person name="Sanchez-Garcia M."/>
            <person name="Sanchez-Ramirez S."/>
            <person name="Szollosi G.J."/>
            <person name="Szarkandi J.G."/>
            <person name="Papp V."/>
            <person name="Albert L."/>
            <person name="Andreopoulos W."/>
            <person name="Angelini C."/>
            <person name="Antonin V."/>
            <person name="Barry K.W."/>
            <person name="Bougher N.L."/>
            <person name="Buchanan P."/>
            <person name="Buyck B."/>
            <person name="Bense V."/>
            <person name="Catcheside P."/>
            <person name="Chovatia M."/>
            <person name="Cooper J."/>
            <person name="Damon W."/>
            <person name="Desjardin D."/>
            <person name="Finy P."/>
            <person name="Geml J."/>
            <person name="Haridas S."/>
            <person name="Hughes K."/>
            <person name="Justo A."/>
            <person name="Karasinski D."/>
            <person name="Kautmanova I."/>
            <person name="Kiss B."/>
            <person name="Kocsube S."/>
            <person name="Kotiranta H."/>
            <person name="LaButti K.M."/>
            <person name="Lechner B.E."/>
            <person name="Liimatainen K."/>
            <person name="Lipzen A."/>
            <person name="Lukacs Z."/>
            <person name="Mihaltcheva S."/>
            <person name="Morgado L.N."/>
            <person name="Niskanen T."/>
            <person name="Noordeloos M.E."/>
            <person name="Ohm R.A."/>
            <person name="Ortiz-Santana B."/>
            <person name="Ovrebo C."/>
            <person name="Racz N."/>
            <person name="Riley R."/>
            <person name="Savchenko A."/>
            <person name="Shiryaev A."/>
            <person name="Soop K."/>
            <person name="Spirin V."/>
            <person name="Szebenyi C."/>
            <person name="Tomsovsky M."/>
            <person name="Tulloss R.E."/>
            <person name="Uehling J."/>
            <person name="Grigoriev I.V."/>
            <person name="Vagvolgyi C."/>
            <person name="Papp T."/>
            <person name="Martin F.M."/>
            <person name="Miettinen O."/>
            <person name="Hibbett D.S."/>
            <person name="Nagy L.G."/>
        </authorList>
    </citation>
    <scope>NUCLEOTIDE SEQUENCE [LARGE SCALE GENOMIC DNA]</scope>
    <source>
        <strain evidence="2 3">FP101781</strain>
    </source>
</reference>
<proteinExistence type="predicted"/>
<keyword evidence="3" id="KW-1185">Reference proteome</keyword>
<name>A0A4Y7SN64_COPMI</name>
<dbReference type="PROSITE" id="PS51257">
    <property type="entry name" value="PROKAR_LIPOPROTEIN"/>
    <property type="match status" value="1"/>
</dbReference>
<feature type="compositionally biased region" description="Polar residues" evidence="1">
    <location>
        <begin position="1"/>
        <end position="10"/>
    </location>
</feature>
<accession>A0A4Y7SN64</accession>
<dbReference type="EMBL" id="QPFP01000081">
    <property type="protein sequence ID" value="TEB23151.1"/>
    <property type="molecule type" value="Genomic_DNA"/>
</dbReference>
<evidence type="ECO:0000256" key="1">
    <source>
        <dbReference type="SAM" id="MobiDB-lite"/>
    </source>
</evidence>
<feature type="region of interest" description="Disordered" evidence="1">
    <location>
        <begin position="1"/>
        <end position="26"/>
    </location>
</feature>
<gene>
    <name evidence="2" type="ORF">FA13DRAFT_1740289</name>
</gene>
<sequence length="72" mass="7860">MTRVRATNSRLAPGPVSTSSCSTSSPLPHSAVLSLSVFPIHSSRSPPAVYKGDLIELERECDRYYTHSRPCV</sequence>
<dbReference type="AlphaFoldDB" id="A0A4Y7SN64"/>
<evidence type="ECO:0000313" key="2">
    <source>
        <dbReference type="EMBL" id="TEB23151.1"/>
    </source>
</evidence>
<dbReference type="Proteomes" id="UP000298030">
    <property type="component" value="Unassembled WGS sequence"/>
</dbReference>
<evidence type="ECO:0000313" key="3">
    <source>
        <dbReference type="Proteomes" id="UP000298030"/>
    </source>
</evidence>
<organism evidence="2 3">
    <name type="scientific">Coprinellus micaceus</name>
    <name type="common">Glistening ink-cap mushroom</name>
    <name type="synonym">Coprinus micaceus</name>
    <dbReference type="NCBI Taxonomy" id="71717"/>
    <lineage>
        <taxon>Eukaryota</taxon>
        <taxon>Fungi</taxon>
        <taxon>Dikarya</taxon>
        <taxon>Basidiomycota</taxon>
        <taxon>Agaricomycotina</taxon>
        <taxon>Agaricomycetes</taxon>
        <taxon>Agaricomycetidae</taxon>
        <taxon>Agaricales</taxon>
        <taxon>Agaricineae</taxon>
        <taxon>Psathyrellaceae</taxon>
        <taxon>Coprinellus</taxon>
    </lineage>
</organism>